<comment type="similarity">
    <text evidence="2">Belongs to the MGMT family.</text>
</comment>
<evidence type="ECO:0000313" key="13">
    <source>
        <dbReference type="Proteomes" id="UP000224974"/>
    </source>
</evidence>
<dbReference type="OrthoDB" id="9802228at2"/>
<dbReference type="EC" id="2.1.1.63" evidence="3"/>
<evidence type="ECO:0000313" key="14">
    <source>
        <dbReference type="Proteomes" id="UP000373449"/>
    </source>
</evidence>
<dbReference type="EMBL" id="CAADJA010000002">
    <property type="protein sequence ID" value="VFS48109.1"/>
    <property type="molecule type" value="Genomic_DNA"/>
</dbReference>
<dbReference type="AlphaFoldDB" id="A0A2C6DLM6"/>
<name>A0A2C6DLM6_9GAMM</name>
<keyword evidence="7" id="KW-0234">DNA repair</keyword>
<dbReference type="Proteomes" id="UP000224974">
    <property type="component" value="Unassembled WGS sequence"/>
</dbReference>
<dbReference type="STRING" id="1111728.GCA_000427805_00625"/>
<dbReference type="Gene3D" id="1.10.10.10">
    <property type="entry name" value="Winged helix-like DNA-binding domain superfamily/Winged helix DNA-binding domain"/>
    <property type="match status" value="1"/>
</dbReference>
<evidence type="ECO:0000313" key="12">
    <source>
        <dbReference type="EMBL" id="VFS48109.1"/>
    </source>
</evidence>
<keyword evidence="6" id="KW-0227">DNA damage</keyword>
<evidence type="ECO:0000256" key="6">
    <source>
        <dbReference type="ARBA" id="ARBA00022763"/>
    </source>
</evidence>
<evidence type="ECO:0000256" key="8">
    <source>
        <dbReference type="ARBA" id="ARBA00049348"/>
    </source>
</evidence>
<organism evidence="11 13">
    <name type="scientific">Budvicia aquatica</name>
    <dbReference type="NCBI Taxonomy" id="82979"/>
    <lineage>
        <taxon>Bacteria</taxon>
        <taxon>Pseudomonadati</taxon>
        <taxon>Pseudomonadota</taxon>
        <taxon>Gammaproteobacteria</taxon>
        <taxon>Enterobacterales</taxon>
        <taxon>Budviciaceae</taxon>
        <taxon>Budvicia</taxon>
    </lineage>
</organism>
<evidence type="ECO:0000259" key="9">
    <source>
        <dbReference type="Pfam" id="PF01035"/>
    </source>
</evidence>
<comment type="catalytic activity">
    <reaction evidence="1">
        <text>a 4-O-methyl-thymidine in DNA + L-cysteinyl-[protein] = a thymidine in DNA + S-methyl-L-cysteinyl-[protein]</text>
        <dbReference type="Rhea" id="RHEA:53428"/>
        <dbReference type="Rhea" id="RHEA-COMP:10131"/>
        <dbReference type="Rhea" id="RHEA-COMP:10132"/>
        <dbReference type="Rhea" id="RHEA-COMP:13555"/>
        <dbReference type="Rhea" id="RHEA-COMP:13556"/>
        <dbReference type="ChEBI" id="CHEBI:29950"/>
        <dbReference type="ChEBI" id="CHEBI:82612"/>
        <dbReference type="ChEBI" id="CHEBI:137386"/>
        <dbReference type="ChEBI" id="CHEBI:137387"/>
        <dbReference type="EC" id="2.1.1.63"/>
    </reaction>
</comment>
<keyword evidence="4" id="KW-0489">Methyltransferase</keyword>
<keyword evidence="13" id="KW-1185">Reference proteome</keyword>
<dbReference type="GO" id="GO:0032259">
    <property type="term" value="P:methylation"/>
    <property type="evidence" value="ECO:0007669"/>
    <property type="project" value="UniProtKB-KW"/>
</dbReference>
<evidence type="ECO:0000256" key="5">
    <source>
        <dbReference type="ARBA" id="ARBA00022679"/>
    </source>
</evidence>
<dbReference type="InterPro" id="IPR036631">
    <property type="entry name" value="MGMT_N_sf"/>
</dbReference>
<sequence>MTPTAFRQGGADTLIQFAIAECSLGSVLVARSPKGICTITLGDGPDSLLKNLQDQFPKAELIGSDPGFEQVVAQVIGLIEQPDTPFDLPLDIRGTAFQQRIWNMLRTIPAGTTVSYTQLAEMIDSPKSVRAVANACGQNMIAVAIPCHRVVRLDGDISGYRWGIDRKRALLAREASD</sequence>
<feature type="domain" description="Methylguanine DNA methyltransferase ribonuclease-like" evidence="10">
    <location>
        <begin position="18"/>
        <end position="92"/>
    </location>
</feature>
<evidence type="ECO:0000256" key="4">
    <source>
        <dbReference type="ARBA" id="ARBA00022603"/>
    </source>
</evidence>
<gene>
    <name evidence="12" type="primary">ada_3</name>
    <name evidence="11" type="ORF">CRN84_10420</name>
    <name evidence="12" type="ORF">NCTC12282_03022</name>
</gene>
<protein>
    <recommendedName>
        <fullName evidence="3">methylated-DNA--[protein]-cysteine S-methyltransferase</fullName>
        <ecNumber evidence="3">2.1.1.63</ecNumber>
    </recommendedName>
</protein>
<dbReference type="Pfam" id="PF02870">
    <property type="entry name" value="Methyltransf_1N"/>
    <property type="match status" value="1"/>
</dbReference>
<dbReference type="SUPFAM" id="SSF53155">
    <property type="entry name" value="Methylated DNA-protein cysteine methyltransferase domain"/>
    <property type="match status" value="1"/>
</dbReference>
<dbReference type="SUPFAM" id="SSF46767">
    <property type="entry name" value="Methylated DNA-protein cysteine methyltransferase, C-terminal domain"/>
    <property type="match status" value="1"/>
</dbReference>
<reference evidence="13" key="2">
    <citation type="submission" date="2017-09" db="EMBL/GenBank/DDBJ databases">
        <title>FDA dAtabase for Regulatory Grade micrObial Sequences (FDA-ARGOS): Supporting development and validation of Infectious Disease Dx tests.</title>
        <authorList>
            <person name="Minogue T."/>
            <person name="Wolcott M."/>
            <person name="Wasieloski L."/>
            <person name="Aguilar W."/>
            <person name="Moore D."/>
            <person name="Tallon L."/>
            <person name="Sadzewicz L."/>
            <person name="Ott S."/>
            <person name="Zhao X."/>
            <person name="Nagaraj S."/>
            <person name="Vavikolanu K."/>
            <person name="Aluvathingal J."/>
            <person name="Nadendla S."/>
            <person name="Sichtig H."/>
        </authorList>
    </citation>
    <scope>NUCLEOTIDE SEQUENCE [LARGE SCALE GENOMIC DNA]</scope>
    <source>
        <strain evidence="13">FDAARGOS_387</strain>
    </source>
</reference>
<evidence type="ECO:0000256" key="2">
    <source>
        <dbReference type="ARBA" id="ARBA00008711"/>
    </source>
</evidence>
<evidence type="ECO:0000256" key="3">
    <source>
        <dbReference type="ARBA" id="ARBA00011918"/>
    </source>
</evidence>
<dbReference type="PANTHER" id="PTHR10815">
    <property type="entry name" value="METHYLATED-DNA--PROTEIN-CYSTEINE METHYLTRANSFERASE"/>
    <property type="match status" value="1"/>
</dbReference>
<dbReference type="PROSITE" id="PS00374">
    <property type="entry name" value="MGMT"/>
    <property type="match status" value="1"/>
</dbReference>
<dbReference type="NCBIfam" id="TIGR00589">
    <property type="entry name" value="ogt"/>
    <property type="match status" value="1"/>
</dbReference>
<dbReference type="InterPro" id="IPR036388">
    <property type="entry name" value="WH-like_DNA-bd_sf"/>
</dbReference>
<dbReference type="PANTHER" id="PTHR10815:SF14">
    <property type="entry name" value="BIFUNCTIONAL TRANSCRIPTIONAL ACTIVATOR_DNA REPAIR ENZYME ADA"/>
    <property type="match status" value="1"/>
</dbReference>
<dbReference type="EMBL" id="PDDX01000001">
    <property type="protein sequence ID" value="PHI29721.1"/>
    <property type="molecule type" value="Genomic_DNA"/>
</dbReference>
<evidence type="ECO:0000256" key="1">
    <source>
        <dbReference type="ARBA" id="ARBA00001286"/>
    </source>
</evidence>
<keyword evidence="5" id="KW-0808">Transferase</keyword>
<dbReference type="GO" id="GO:0003908">
    <property type="term" value="F:methylated-DNA-[protein]-cysteine S-methyltransferase activity"/>
    <property type="evidence" value="ECO:0007669"/>
    <property type="project" value="UniProtKB-EC"/>
</dbReference>
<evidence type="ECO:0000256" key="7">
    <source>
        <dbReference type="ARBA" id="ARBA00023204"/>
    </source>
</evidence>
<dbReference type="Pfam" id="PF01035">
    <property type="entry name" value="DNA_binding_1"/>
    <property type="match status" value="1"/>
</dbReference>
<dbReference type="InterPro" id="IPR001497">
    <property type="entry name" value="MethylDNA_cys_MeTrfase_AS"/>
</dbReference>
<accession>A0A2C6DLM6</accession>
<comment type="catalytic activity">
    <reaction evidence="8">
        <text>a 6-O-methyl-2'-deoxyguanosine in DNA + L-cysteinyl-[protein] = S-methyl-L-cysteinyl-[protein] + a 2'-deoxyguanosine in DNA</text>
        <dbReference type="Rhea" id="RHEA:24000"/>
        <dbReference type="Rhea" id="RHEA-COMP:10131"/>
        <dbReference type="Rhea" id="RHEA-COMP:10132"/>
        <dbReference type="Rhea" id="RHEA-COMP:11367"/>
        <dbReference type="Rhea" id="RHEA-COMP:11368"/>
        <dbReference type="ChEBI" id="CHEBI:29950"/>
        <dbReference type="ChEBI" id="CHEBI:82612"/>
        <dbReference type="ChEBI" id="CHEBI:85445"/>
        <dbReference type="ChEBI" id="CHEBI:85448"/>
        <dbReference type="EC" id="2.1.1.63"/>
    </reaction>
</comment>
<reference evidence="12 14" key="3">
    <citation type="submission" date="2019-03" db="EMBL/GenBank/DDBJ databases">
        <authorList>
            <consortium name="Pathogen Informatics"/>
        </authorList>
    </citation>
    <scope>NUCLEOTIDE SEQUENCE [LARGE SCALE GENOMIC DNA]</scope>
    <source>
        <strain evidence="12 14">NCTC12282</strain>
    </source>
</reference>
<dbReference type="InterPro" id="IPR036217">
    <property type="entry name" value="MethylDNA_cys_MeTrfase_DNAb"/>
</dbReference>
<dbReference type="RefSeq" id="WP_051323155.1">
    <property type="nucleotide sequence ID" value="NZ_CAADJA010000002.1"/>
</dbReference>
<proteinExistence type="inferred from homology"/>
<evidence type="ECO:0000313" key="11">
    <source>
        <dbReference type="EMBL" id="PHI29721.1"/>
    </source>
</evidence>
<feature type="domain" description="Methylated-DNA-[protein]-cysteine S-methyltransferase DNA binding" evidence="9">
    <location>
        <begin position="96"/>
        <end position="175"/>
    </location>
</feature>
<dbReference type="FunFam" id="1.10.10.10:FF:000214">
    <property type="entry name" value="Methylated-DNA--protein-cysteine methyltransferase"/>
    <property type="match status" value="1"/>
</dbReference>
<dbReference type="InterPro" id="IPR014048">
    <property type="entry name" value="MethylDNA_cys_MeTrfase_DNA-bd"/>
</dbReference>
<dbReference type="InterPro" id="IPR008332">
    <property type="entry name" value="MethylG_MeTrfase_N"/>
</dbReference>
<evidence type="ECO:0000259" key="10">
    <source>
        <dbReference type="Pfam" id="PF02870"/>
    </source>
</evidence>
<dbReference type="Proteomes" id="UP000373449">
    <property type="component" value="Unassembled WGS sequence"/>
</dbReference>
<reference evidence="11" key="1">
    <citation type="submission" date="2017-09" db="EMBL/GenBank/DDBJ databases">
        <title>FDA dAtabase for Regulatory Grade micrObial Sequences (FDA-ARGOS): Supporting development and validation of Infectious Disease Dx tests.</title>
        <authorList>
            <person name="Minogue T."/>
            <person name="Wolcott M."/>
            <person name="Wasieloski L."/>
            <person name="Aguilar W."/>
            <person name="Moore D."/>
            <person name="Tallon L.J."/>
            <person name="Sadzewicz L."/>
            <person name="Ott S."/>
            <person name="Zhao X."/>
            <person name="Nagaraj S."/>
            <person name="Vavikolanu K."/>
            <person name="Aluvathingal J."/>
            <person name="Nadendla S."/>
            <person name="Sichtig H."/>
        </authorList>
    </citation>
    <scope>NUCLEOTIDE SEQUENCE</scope>
    <source>
        <strain evidence="11">FDAARGOS_387</strain>
    </source>
</reference>
<dbReference type="GO" id="GO:0006281">
    <property type="term" value="P:DNA repair"/>
    <property type="evidence" value="ECO:0007669"/>
    <property type="project" value="UniProtKB-KW"/>
</dbReference>
<dbReference type="Gene3D" id="3.30.160.70">
    <property type="entry name" value="Methylated DNA-protein cysteine methyltransferase domain"/>
    <property type="match status" value="1"/>
</dbReference>
<dbReference type="CDD" id="cd06445">
    <property type="entry name" value="ATase"/>
    <property type="match status" value="1"/>
</dbReference>